<keyword evidence="1" id="KW-0175">Coiled coil</keyword>
<dbReference type="EMBL" id="BKCJ010009893">
    <property type="protein sequence ID" value="GEU89122.1"/>
    <property type="molecule type" value="Genomic_DNA"/>
</dbReference>
<feature type="region of interest" description="Disordered" evidence="2">
    <location>
        <begin position="500"/>
        <end position="519"/>
    </location>
</feature>
<comment type="caution">
    <text evidence="3">The sequence shown here is derived from an EMBL/GenBank/DDBJ whole genome shotgun (WGS) entry which is preliminary data.</text>
</comment>
<evidence type="ECO:0000256" key="1">
    <source>
        <dbReference type="SAM" id="Coils"/>
    </source>
</evidence>
<organism evidence="3">
    <name type="scientific">Tanacetum cinerariifolium</name>
    <name type="common">Dalmatian daisy</name>
    <name type="synonym">Chrysanthemum cinerariifolium</name>
    <dbReference type="NCBI Taxonomy" id="118510"/>
    <lineage>
        <taxon>Eukaryota</taxon>
        <taxon>Viridiplantae</taxon>
        <taxon>Streptophyta</taxon>
        <taxon>Embryophyta</taxon>
        <taxon>Tracheophyta</taxon>
        <taxon>Spermatophyta</taxon>
        <taxon>Magnoliopsida</taxon>
        <taxon>eudicotyledons</taxon>
        <taxon>Gunneridae</taxon>
        <taxon>Pentapetalae</taxon>
        <taxon>asterids</taxon>
        <taxon>campanulids</taxon>
        <taxon>Asterales</taxon>
        <taxon>Asteraceae</taxon>
        <taxon>Asteroideae</taxon>
        <taxon>Anthemideae</taxon>
        <taxon>Anthemidinae</taxon>
        <taxon>Tanacetum</taxon>
    </lineage>
</organism>
<feature type="region of interest" description="Disordered" evidence="2">
    <location>
        <begin position="155"/>
        <end position="191"/>
    </location>
</feature>
<evidence type="ECO:0000256" key="2">
    <source>
        <dbReference type="SAM" id="MobiDB-lite"/>
    </source>
</evidence>
<evidence type="ECO:0000313" key="3">
    <source>
        <dbReference type="EMBL" id="GEU89122.1"/>
    </source>
</evidence>
<feature type="coiled-coil region" evidence="1">
    <location>
        <begin position="395"/>
        <end position="422"/>
    </location>
</feature>
<proteinExistence type="predicted"/>
<dbReference type="AlphaFoldDB" id="A0A6L2NVR9"/>
<accession>A0A6L2NVR9</accession>
<sequence length="553" mass="62989">MYHDVSNAKAVLMANLFNYGSDVISEGLEVGLIQRIQGIGYGVLEFLGWDCQLGTSGKYGRKGRGYCRLKRGKKTMYWVWVVWAEGLDEFANKIVAKNTKSSEEESKAVMKNVDAPIIDVYLLDNEEEIVTQPKIVKKTVKPSIHMTEFVKPRQQEKIARKTIKNTQSKETPKEASSPRTTLGGGPRDKNSMKLNELMELCTNLQLRVLALEKTKTTQALEITSLESWVKKLKKKQTSRTYKLKRLYKVGLTAKVDSSEDEPNLGEDASKQGRKVDDIDADKDITLFNDQDDADDAEIFDVNDLDGEEVFVDKDDVDKEVNDEVQKVVEDINTTKLIVDGAQVNAASIATTDSAAATITIDEVTLVKELPKKKEQIRHDEEATLKLQAELQVEFKEEQRLAREKAQKELEANNALIETWDDKRRKFFVVKRAEEKRNKSPTQAQQRKIMCTYLKNMKGKKLKHLKNKSFDSIQKMFDKALSMVNTFVDFRTELLEGSSKRAREELTQERSKKQKVDDDKETTKLKKLIEIILKEEEVAIDAIPLTVKSPKIVD</sequence>
<gene>
    <name evidence="3" type="ORF">Tci_061100</name>
</gene>
<protein>
    <submittedName>
        <fullName evidence="3">Uncharacterized protein</fullName>
    </submittedName>
</protein>
<name>A0A6L2NVR9_TANCI</name>
<reference evidence="3" key="1">
    <citation type="journal article" date="2019" name="Sci. Rep.">
        <title>Draft genome of Tanacetum cinerariifolium, the natural source of mosquito coil.</title>
        <authorList>
            <person name="Yamashiro T."/>
            <person name="Shiraishi A."/>
            <person name="Satake H."/>
            <person name="Nakayama K."/>
        </authorList>
    </citation>
    <scope>NUCLEOTIDE SEQUENCE</scope>
</reference>